<dbReference type="Pfam" id="PF00072">
    <property type="entry name" value="Response_reg"/>
    <property type="match status" value="1"/>
</dbReference>
<proteinExistence type="predicted"/>
<dbReference type="GO" id="GO:0000160">
    <property type="term" value="P:phosphorelay signal transduction system"/>
    <property type="evidence" value="ECO:0007669"/>
    <property type="project" value="UniProtKB-KW"/>
</dbReference>
<protein>
    <submittedName>
        <fullName evidence="5">Alkaline phosphatase synthesis transcriptional regulatory protein PhoP</fullName>
    </submittedName>
</protein>
<keyword evidence="2" id="KW-0902">Two-component regulatory system</keyword>
<dbReference type="SMART" id="SM00448">
    <property type="entry name" value="REC"/>
    <property type="match status" value="1"/>
</dbReference>
<keyword evidence="6" id="KW-1185">Reference proteome</keyword>
<feature type="domain" description="Response regulatory" evidence="4">
    <location>
        <begin position="13"/>
        <end position="143"/>
    </location>
</feature>
<dbReference type="PANTHER" id="PTHR44591">
    <property type="entry name" value="STRESS RESPONSE REGULATOR PROTEIN 1"/>
    <property type="match status" value="1"/>
</dbReference>
<dbReference type="InterPro" id="IPR050595">
    <property type="entry name" value="Bact_response_regulator"/>
</dbReference>
<keyword evidence="1 3" id="KW-0597">Phosphoprotein</keyword>
<dbReference type="InterPro" id="IPR011006">
    <property type="entry name" value="CheY-like_superfamily"/>
</dbReference>
<dbReference type="Gene3D" id="3.40.50.2300">
    <property type="match status" value="1"/>
</dbReference>
<gene>
    <name evidence="5" type="primary">phoP_3</name>
    <name evidence="5" type="ORF">Pla100_18670</name>
</gene>
<accession>A0A5C6AF91</accession>
<evidence type="ECO:0000256" key="3">
    <source>
        <dbReference type="PROSITE-ProRule" id="PRU00169"/>
    </source>
</evidence>
<evidence type="ECO:0000313" key="5">
    <source>
        <dbReference type="EMBL" id="TWT98702.1"/>
    </source>
</evidence>
<comment type="caution">
    <text evidence="5">The sequence shown here is derived from an EMBL/GenBank/DDBJ whole genome shotgun (WGS) entry which is preliminary data.</text>
</comment>
<dbReference type="InterPro" id="IPR001789">
    <property type="entry name" value="Sig_transdc_resp-reg_receiver"/>
</dbReference>
<evidence type="ECO:0000313" key="6">
    <source>
        <dbReference type="Proteomes" id="UP000316213"/>
    </source>
</evidence>
<dbReference type="RefSeq" id="WP_146577405.1">
    <property type="nucleotide sequence ID" value="NZ_SJPM01000003.1"/>
</dbReference>
<dbReference type="OrthoDB" id="272828at2"/>
<sequence length="180" mass="19652">MSSTNPPSPNSPVVLIAEDDPVFRRLLQFTIQRCGYNVVVTADGEEAWQRLQGRDIDLLVTDQQMPHCTGIELLLRIANDRAGIAASPDKSTSSRELVRAAILCTAKGLEIDRQRLKDQFGLLDVIGKPFSPKQLARAITDFFSTQSMPVESPTAPANSKIVGASLTANPRAVWNVCPTH</sequence>
<dbReference type="SUPFAM" id="SSF52172">
    <property type="entry name" value="CheY-like"/>
    <property type="match status" value="1"/>
</dbReference>
<dbReference type="Proteomes" id="UP000316213">
    <property type="component" value="Unassembled WGS sequence"/>
</dbReference>
<dbReference type="PROSITE" id="PS50110">
    <property type="entry name" value="RESPONSE_REGULATORY"/>
    <property type="match status" value="1"/>
</dbReference>
<dbReference type="CDD" id="cd17546">
    <property type="entry name" value="REC_hyHK_CKI1_RcsC-like"/>
    <property type="match status" value="1"/>
</dbReference>
<evidence type="ECO:0000256" key="1">
    <source>
        <dbReference type="ARBA" id="ARBA00022553"/>
    </source>
</evidence>
<evidence type="ECO:0000256" key="2">
    <source>
        <dbReference type="ARBA" id="ARBA00023012"/>
    </source>
</evidence>
<evidence type="ECO:0000259" key="4">
    <source>
        <dbReference type="PROSITE" id="PS50110"/>
    </source>
</evidence>
<dbReference type="EMBL" id="SJPM01000003">
    <property type="protein sequence ID" value="TWT98702.1"/>
    <property type="molecule type" value="Genomic_DNA"/>
</dbReference>
<dbReference type="PANTHER" id="PTHR44591:SF14">
    <property type="entry name" value="PROTEIN PILG"/>
    <property type="match status" value="1"/>
</dbReference>
<dbReference type="AlphaFoldDB" id="A0A5C6AF91"/>
<feature type="modified residue" description="4-aspartylphosphate" evidence="3">
    <location>
        <position position="62"/>
    </location>
</feature>
<organism evidence="5 6">
    <name type="scientific">Neorhodopirellula pilleata</name>
    <dbReference type="NCBI Taxonomy" id="2714738"/>
    <lineage>
        <taxon>Bacteria</taxon>
        <taxon>Pseudomonadati</taxon>
        <taxon>Planctomycetota</taxon>
        <taxon>Planctomycetia</taxon>
        <taxon>Pirellulales</taxon>
        <taxon>Pirellulaceae</taxon>
        <taxon>Neorhodopirellula</taxon>
    </lineage>
</organism>
<name>A0A5C6AF91_9BACT</name>
<reference evidence="5 6" key="1">
    <citation type="submission" date="2019-02" db="EMBL/GenBank/DDBJ databases">
        <title>Deep-cultivation of Planctomycetes and their phenomic and genomic characterization uncovers novel biology.</title>
        <authorList>
            <person name="Wiegand S."/>
            <person name="Jogler M."/>
            <person name="Boedeker C."/>
            <person name="Pinto D."/>
            <person name="Vollmers J."/>
            <person name="Rivas-Marin E."/>
            <person name="Kohn T."/>
            <person name="Peeters S.H."/>
            <person name="Heuer A."/>
            <person name="Rast P."/>
            <person name="Oberbeckmann S."/>
            <person name="Bunk B."/>
            <person name="Jeske O."/>
            <person name="Meyerdierks A."/>
            <person name="Storesund J.E."/>
            <person name="Kallscheuer N."/>
            <person name="Luecker S."/>
            <person name="Lage O.M."/>
            <person name="Pohl T."/>
            <person name="Merkel B.J."/>
            <person name="Hornburger P."/>
            <person name="Mueller R.-W."/>
            <person name="Bruemmer F."/>
            <person name="Labrenz M."/>
            <person name="Spormann A.M."/>
            <person name="Op Den Camp H."/>
            <person name="Overmann J."/>
            <person name="Amann R."/>
            <person name="Jetten M.S.M."/>
            <person name="Mascher T."/>
            <person name="Medema M.H."/>
            <person name="Devos D.P."/>
            <person name="Kaster A.-K."/>
            <person name="Ovreas L."/>
            <person name="Rohde M."/>
            <person name="Galperin M.Y."/>
            <person name="Jogler C."/>
        </authorList>
    </citation>
    <scope>NUCLEOTIDE SEQUENCE [LARGE SCALE GENOMIC DNA]</scope>
    <source>
        <strain evidence="5 6">Pla100</strain>
    </source>
</reference>